<keyword evidence="13" id="KW-0472">Membrane</keyword>
<reference evidence="16 17" key="1">
    <citation type="submission" date="2014-10" db="EMBL/GenBank/DDBJ databases">
        <title>Draft genome of the hookworm Ancylostoma caninum.</title>
        <authorList>
            <person name="Mitreva M."/>
        </authorList>
    </citation>
    <scope>NUCLEOTIDE SEQUENCE [LARGE SCALE GENOMIC DNA]</scope>
    <source>
        <strain evidence="16 17">Baltimore</strain>
    </source>
</reference>
<evidence type="ECO:0000256" key="2">
    <source>
        <dbReference type="ARBA" id="ARBA00012656"/>
    </source>
</evidence>
<keyword evidence="10" id="KW-0711">Selenium</keyword>
<dbReference type="PROSITE" id="PS51147">
    <property type="entry name" value="PFTA"/>
    <property type="match status" value="5"/>
</dbReference>
<dbReference type="STRING" id="29170.A0A368HAC3"/>
<gene>
    <name evidence="16" type="ORF">ANCCAN_01350</name>
</gene>
<dbReference type="InterPro" id="IPR010918">
    <property type="entry name" value="PurM-like_C_dom"/>
</dbReference>
<keyword evidence="6" id="KW-0677">Repeat</keyword>
<evidence type="ECO:0000256" key="7">
    <source>
        <dbReference type="ARBA" id="ARBA00022741"/>
    </source>
</evidence>
<evidence type="ECO:0000256" key="5">
    <source>
        <dbReference type="ARBA" id="ARBA00022679"/>
    </source>
</evidence>
<dbReference type="AlphaFoldDB" id="A0A368HAC3"/>
<evidence type="ECO:0000259" key="14">
    <source>
        <dbReference type="Pfam" id="PF00586"/>
    </source>
</evidence>
<dbReference type="NCBIfam" id="TIGR00476">
    <property type="entry name" value="selD"/>
    <property type="match status" value="1"/>
</dbReference>
<dbReference type="InterPro" id="IPR004536">
    <property type="entry name" value="SPS/SelD"/>
</dbReference>
<evidence type="ECO:0000256" key="12">
    <source>
        <dbReference type="ARBA" id="ARBA00047658"/>
    </source>
</evidence>
<evidence type="ECO:0000259" key="15">
    <source>
        <dbReference type="Pfam" id="PF02769"/>
    </source>
</evidence>
<dbReference type="InterPro" id="IPR036921">
    <property type="entry name" value="PurM-like_N_sf"/>
</dbReference>
<dbReference type="Gene3D" id="2.60.40.1130">
    <property type="entry name" value="Rab geranylgeranyltransferase alpha-subunit, insert domain"/>
    <property type="match status" value="1"/>
</dbReference>
<accession>A0A368HAC3</accession>
<organism evidence="16 17">
    <name type="scientific">Ancylostoma caninum</name>
    <name type="common">Dog hookworm</name>
    <dbReference type="NCBI Taxonomy" id="29170"/>
    <lineage>
        <taxon>Eukaryota</taxon>
        <taxon>Metazoa</taxon>
        <taxon>Ecdysozoa</taxon>
        <taxon>Nematoda</taxon>
        <taxon>Chromadorea</taxon>
        <taxon>Rhabditida</taxon>
        <taxon>Rhabditina</taxon>
        <taxon>Rhabditomorpha</taxon>
        <taxon>Strongyloidea</taxon>
        <taxon>Ancylostomatidae</taxon>
        <taxon>Ancylostomatinae</taxon>
        <taxon>Ancylostoma</taxon>
    </lineage>
</organism>
<evidence type="ECO:0000313" key="16">
    <source>
        <dbReference type="EMBL" id="RCN52310.1"/>
    </source>
</evidence>
<dbReference type="GO" id="GO:0004756">
    <property type="term" value="F:selenide, water dikinase activity"/>
    <property type="evidence" value="ECO:0007669"/>
    <property type="project" value="TreeGrafter"/>
</dbReference>
<keyword evidence="17" id="KW-1185">Reference proteome</keyword>
<evidence type="ECO:0000313" key="17">
    <source>
        <dbReference type="Proteomes" id="UP000252519"/>
    </source>
</evidence>
<protein>
    <recommendedName>
        <fullName evidence="3">Geranylgeranyl transferase type-2 subunit alpha</fullName>
        <ecNumber evidence="2">2.5.1.60</ecNumber>
    </recommendedName>
    <alternativeName>
        <fullName evidence="11">Geranylgeranyl transferase type II subunit alpha</fullName>
    </alternativeName>
</protein>
<keyword evidence="4" id="KW-0637">Prenyltransferase</keyword>
<evidence type="ECO:0000256" key="6">
    <source>
        <dbReference type="ARBA" id="ARBA00022737"/>
    </source>
</evidence>
<dbReference type="SUPFAM" id="SSF56042">
    <property type="entry name" value="PurM C-terminal domain-like"/>
    <property type="match status" value="1"/>
</dbReference>
<dbReference type="EMBL" id="JOJR01000007">
    <property type="protein sequence ID" value="RCN52310.1"/>
    <property type="molecule type" value="Genomic_DNA"/>
</dbReference>
<feature type="transmembrane region" description="Helical" evidence="13">
    <location>
        <begin position="884"/>
        <end position="908"/>
    </location>
</feature>
<keyword evidence="13" id="KW-0812">Transmembrane</keyword>
<dbReference type="SUPFAM" id="SSF48439">
    <property type="entry name" value="Protein prenylyltransferase"/>
    <property type="match status" value="1"/>
</dbReference>
<dbReference type="SUPFAM" id="SSF55326">
    <property type="entry name" value="PurM N-terminal domain-like"/>
    <property type="match status" value="1"/>
</dbReference>
<keyword evidence="5" id="KW-0808">Transferase</keyword>
<dbReference type="Pfam" id="PF02769">
    <property type="entry name" value="AIRS_C"/>
    <property type="match status" value="1"/>
</dbReference>
<dbReference type="GO" id="GO:0005737">
    <property type="term" value="C:cytoplasm"/>
    <property type="evidence" value="ECO:0007669"/>
    <property type="project" value="TreeGrafter"/>
</dbReference>
<keyword evidence="7" id="KW-0547">Nucleotide-binding</keyword>
<dbReference type="Gene3D" id="3.30.1330.10">
    <property type="entry name" value="PurM-like, N-terminal domain"/>
    <property type="match status" value="1"/>
</dbReference>
<keyword evidence="8 16" id="KW-0418">Kinase</keyword>
<keyword evidence="9" id="KW-0067">ATP-binding</keyword>
<feature type="domain" description="PurM-like C-terminal" evidence="15">
    <location>
        <begin position="192"/>
        <end position="348"/>
    </location>
</feature>
<dbReference type="OrthoDB" id="1658at2759"/>
<dbReference type="Pfam" id="PF01239">
    <property type="entry name" value="PPTA"/>
    <property type="match status" value="4"/>
</dbReference>
<dbReference type="PANTHER" id="PTHR10256:SF0">
    <property type="entry name" value="INACTIVE SELENIDE, WATER DIKINASE-LIKE PROTEIN-RELATED"/>
    <property type="match status" value="1"/>
</dbReference>
<evidence type="ECO:0000256" key="8">
    <source>
        <dbReference type="ARBA" id="ARBA00022777"/>
    </source>
</evidence>
<evidence type="ECO:0000256" key="13">
    <source>
        <dbReference type="SAM" id="Phobius"/>
    </source>
</evidence>
<comment type="similarity">
    <text evidence="1">Belongs to the protein prenyltransferase subunit alpha family.</text>
</comment>
<evidence type="ECO:0000256" key="10">
    <source>
        <dbReference type="ARBA" id="ARBA00023266"/>
    </source>
</evidence>
<dbReference type="FunFam" id="1.25.40.120:FF:000035">
    <property type="entry name" value="Geranylgeranyl transferase type-2 subunit alpha"/>
    <property type="match status" value="1"/>
</dbReference>
<evidence type="ECO:0000256" key="9">
    <source>
        <dbReference type="ARBA" id="ARBA00022840"/>
    </source>
</evidence>
<comment type="catalytic activity">
    <reaction evidence="12">
        <text>geranylgeranyl diphosphate + L-cysteinyl-[protein] = S-geranylgeranyl-L-cysteinyl-[protein] + diphosphate</text>
        <dbReference type="Rhea" id="RHEA:21240"/>
        <dbReference type="Rhea" id="RHEA-COMP:10131"/>
        <dbReference type="Rhea" id="RHEA-COMP:11537"/>
        <dbReference type="ChEBI" id="CHEBI:29950"/>
        <dbReference type="ChEBI" id="CHEBI:33019"/>
        <dbReference type="ChEBI" id="CHEBI:57533"/>
        <dbReference type="ChEBI" id="CHEBI:86021"/>
        <dbReference type="EC" id="2.5.1.60"/>
    </reaction>
</comment>
<dbReference type="Proteomes" id="UP000252519">
    <property type="component" value="Unassembled WGS sequence"/>
</dbReference>
<dbReference type="GO" id="GO:0005524">
    <property type="term" value="F:ATP binding"/>
    <property type="evidence" value="ECO:0007669"/>
    <property type="project" value="UniProtKB-KW"/>
</dbReference>
<evidence type="ECO:0000256" key="11">
    <source>
        <dbReference type="ARBA" id="ARBA00031267"/>
    </source>
</evidence>
<dbReference type="InterPro" id="IPR016188">
    <property type="entry name" value="PurM-like_N"/>
</dbReference>
<evidence type="ECO:0000256" key="4">
    <source>
        <dbReference type="ARBA" id="ARBA00022602"/>
    </source>
</evidence>
<name>A0A368HAC3_ANCCA</name>
<dbReference type="PANTHER" id="PTHR10256">
    <property type="entry name" value="SELENIDE, WATER DIKINASE"/>
    <property type="match status" value="1"/>
</dbReference>
<dbReference type="Gene3D" id="3.90.650.10">
    <property type="entry name" value="PurM-like C-terminal domain"/>
    <property type="match status" value="1"/>
</dbReference>
<sequence>MTTENERVAMILKGFDPTSHGLSEDFFLTKLTAMKGCGCKVPRAILLELLKSFDADATNADEGVGIGLDSCVVPLRHKGLNLVQTTDFFYPLVDDPYLMGRITCANVLSDLYAMGVVSCDNMLMLLGVAVDMTEEERNTIVSMFIQGFKDAATAAGTKVRGGQTVRCPWLLLGGVATSVASDAEIIRVERAQPGDVLVLTKPIGGQKKNGRVEEYGLDEKKIIRAFQQVTEQMTRLNRNAAKMLHKYNAHASTDVTGFGILGHADNLSRAQTSKLRFVIDVLPIIEYMDEIARKMPNGNGFNLFGGTSAETSGGLLVAVSPECAEGFVRDMEAMDGHPAWIVGRVEKLEEGVNHAIIQKHFKVVSVPQMHFVKKVPTSDEEKAAKQKERAIKLKTFCTVRDRIFEKRAKGELDDEMLSLTQRLLEKNPDIYTFWNIRRDTIEKKIAAWKECQSTTEDEECKESCGKKIENLLNGELFLTQSCLEANHKSYSAWFHRGWALQRLKNPDIKRELALCEKALKMDCRNFHTWDHRRVVAKLANLGQAEELEFSNKLIGENFSNYSAWHYRAVLLPKIQNSKTGEFKLDDATIADELKKVTSAFFTDPDDQSAWVYSRWLLEMGSEKEFLKPDSLAPAVPLTVSFHGNNTTVVMSKACTFDEVIPFVNTLEEAEWRGISALSPQPESARIWQCMSDKPCGVQIDQQGKEELFDVSKQPYVNKDLMRKAFDLTTREPNVAIKSITDNCKQLMEMEPKNMWARYMYTLCLMETRPAECHEEILSNLGKLATELDVKRQEIYNKLASRQIFNKVLREPVDGQPLLEKLMDAKETQLAIRYAQISSLDGIELLAGLVTNLDVTGNQLSTLDEILLPNLEYLTANENPIKKSVIIPAFLSLYHFLVFSLIIISTSLLHLLGNESRTCVAIFRLDRIADDFNKRILEKKIMFMEFKISNPPALSEVQFEREPEYRLSIVVVVIEWGTNDAKKPQQCLGDYNHVEARQRDMTGAGLSELTVQIFGEIAQCHRRSPATHRAKFLSDL</sequence>
<dbReference type="InterPro" id="IPR036676">
    <property type="entry name" value="PurM-like_C_sf"/>
</dbReference>
<feature type="domain" description="PurM-like N-terminal" evidence="14">
    <location>
        <begin position="69"/>
        <end position="168"/>
    </location>
</feature>
<dbReference type="Gene3D" id="1.25.40.120">
    <property type="entry name" value="Protein prenylyltransferase"/>
    <property type="match status" value="1"/>
</dbReference>
<dbReference type="InterPro" id="IPR002088">
    <property type="entry name" value="Prenyl_trans_a"/>
</dbReference>
<dbReference type="Pfam" id="PF00586">
    <property type="entry name" value="AIRS"/>
    <property type="match status" value="1"/>
</dbReference>
<evidence type="ECO:0000256" key="1">
    <source>
        <dbReference type="ARBA" id="ARBA00006734"/>
    </source>
</evidence>
<keyword evidence="13" id="KW-1133">Transmembrane helix</keyword>
<comment type="caution">
    <text evidence="16">The sequence shown here is derived from an EMBL/GenBank/DDBJ whole genome shotgun (WGS) entry which is preliminary data.</text>
</comment>
<evidence type="ECO:0000256" key="3">
    <source>
        <dbReference type="ARBA" id="ARBA00014772"/>
    </source>
</evidence>
<dbReference type="GO" id="GO:0016260">
    <property type="term" value="P:selenocysteine biosynthetic process"/>
    <property type="evidence" value="ECO:0007669"/>
    <property type="project" value="TreeGrafter"/>
</dbReference>
<dbReference type="EC" id="2.5.1.60" evidence="2"/>
<proteinExistence type="inferred from homology"/>
<dbReference type="CDD" id="cd02195">
    <property type="entry name" value="SelD"/>
    <property type="match status" value="1"/>
</dbReference>
<dbReference type="GO" id="GO:0004663">
    <property type="term" value="F:Rab geranylgeranyltransferase activity"/>
    <property type="evidence" value="ECO:0007669"/>
    <property type="project" value="UniProtKB-EC"/>
</dbReference>